<protein>
    <submittedName>
        <fullName evidence="2">Uncharacterized protein</fullName>
    </submittedName>
</protein>
<feature type="compositionally biased region" description="Basic residues" evidence="1">
    <location>
        <begin position="396"/>
        <end position="405"/>
    </location>
</feature>
<reference evidence="2 3" key="1">
    <citation type="journal article" date="2019" name="J. Oral Microbiol.">
        <title>Role of OmpA1 and OmpA2 in Aggregatibacter actinomycetemcomitans and Aggregatibacter aphrophilus serum resistance.</title>
        <authorList>
            <person name="Lindholm M."/>
            <person name="Min Aung K."/>
            <person name="Nyunt Wai S."/>
            <person name="Oscarsson J."/>
        </authorList>
    </citation>
    <scope>NUCLEOTIDE SEQUENCE [LARGE SCALE GENOMIC DNA]</scope>
    <source>
        <strain evidence="2 3">HK83</strain>
    </source>
</reference>
<comment type="caution">
    <text evidence="2">The sequence shown here is derived from an EMBL/GenBank/DDBJ whole genome shotgun (WGS) entry which is preliminary data.</text>
</comment>
<keyword evidence="3" id="KW-1185">Reference proteome</keyword>
<organism evidence="2 3">
    <name type="scientific">Aggregatibacter aphrophilus</name>
    <name type="common">Haemophilus aphrophilus</name>
    <dbReference type="NCBI Taxonomy" id="732"/>
    <lineage>
        <taxon>Bacteria</taxon>
        <taxon>Pseudomonadati</taxon>
        <taxon>Pseudomonadota</taxon>
        <taxon>Gammaproteobacteria</taxon>
        <taxon>Pasteurellales</taxon>
        <taxon>Pasteurellaceae</taxon>
        <taxon>Aggregatibacter</taxon>
    </lineage>
</organism>
<dbReference type="RefSeq" id="WP_050692679.1">
    <property type="nucleotide sequence ID" value="NZ_CP012067.1"/>
</dbReference>
<dbReference type="Proteomes" id="UP000274211">
    <property type="component" value="Unassembled WGS sequence"/>
</dbReference>
<dbReference type="EMBL" id="QMGS01000097">
    <property type="protein sequence ID" value="RMW80784.1"/>
    <property type="molecule type" value="Genomic_DNA"/>
</dbReference>
<gene>
    <name evidence="2" type="ORF">DOL88_09850</name>
</gene>
<evidence type="ECO:0000256" key="1">
    <source>
        <dbReference type="SAM" id="MobiDB-lite"/>
    </source>
</evidence>
<evidence type="ECO:0000313" key="3">
    <source>
        <dbReference type="Proteomes" id="UP000274211"/>
    </source>
</evidence>
<accession>A0ABX9VSF0</accession>
<feature type="region of interest" description="Disordered" evidence="1">
    <location>
        <begin position="391"/>
        <end position="410"/>
    </location>
</feature>
<evidence type="ECO:0000313" key="2">
    <source>
        <dbReference type="EMBL" id="RMW80784.1"/>
    </source>
</evidence>
<sequence>MQKATKGAWIVHHSRKIITDISAPSEFPTLDASGKAAEFLMRLGSTDSNTLKKNEIEAVARSINLNPKTELSYFIELLKNKRLIDTSSSLSEVHILGINTQNVLSNASDIFDELSPNKNELAAIELGEIVSKSPLLFKEASEYISDSFKMSSGEISEFLRRSSEVGFIDQEGDSIENTLLFNGNLFKRDSIKKSKAVLDSLSQNEQSKLNEVIGKINEYGCINVSMCEKILGLELLEKIKASGVIEVNTISNEYGEHAFVTLPGAFHKFVDPLVDDVFDMAKALVTALTYGMQQRSPSQGRINNIEKLLTALINGRTIGPATAIGNDYRVLEQQRVIKLTHHENNMFYMKLLKKEVGQLALNVLSNGNIGPNSAELMIPIASMNLYHGPEFERERTRRKQSKPSKQHTNDILTALRGLKEI</sequence>
<proteinExistence type="predicted"/>
<name>A0ABX9VSF0_AGGAP</name>